<dbReference type="EMBL" id="FNVN01000001">
    <property type="protein sequence ID" value="SEF88361.1"/>
    <property type="molecule type" value="Genomic_DNA"/>
</dbReference>
<protein>
    <submittedName>
        <fullName evidence="1">Type IV pilin</fullName>
    </submittedName>
</protein>
<evidence type="ECO:0000313" key="3">
    <source>
        <dbReference type="Proteomes" id="UP000236740"/>
    </source>
</evidence>
<dbReference type="EMBL" id="CP031311">
    <property type="protein sequence ID" value="QCC46675.1"/>
    <property type="molecule type" value="Genomic_DNA"/>
</dbReference>
<accession>A0A1H5VNH0</accession>
<evidence type="ECO:0000313" key="2">
    <source>
        <dbReference type="EMBL" id="SEF88361.1"/>
    </source>
</evidence>
<evidence type="ECO:0000313" key="4">
    <source>
        <dbReference type="Proteomes" id="UP000296733"/>
    </source>
</evidence>
<reference evidence="2 3" key="1">
    <citation type="submission" date="2016-10" db="EMBL/GenBank/DDBJ databases">
        <authorList>
            <person name="de Groot N.N."/>
        </authorList>
    </citation>
    <scope>NUCLEOTIDE SEQUENCE [LARGE SCALE GENOMIC DNA]</scope>
    <source>
        <strain evidence="2 3">CGMCC 1.10331</strain>
    </source>
</reference>
<dbReference type="RefSeq" id="WP_103990726.1">
    <property type="nucleotide sequence ID" value="NZ_CP031311.1"/>
</dbReference>
<proteinExistence type="predicted"/>
<dbReference type="OrthoDB" id="201989at2157"/>
<sequence length="165" mass="16676">MTARASASAIGVVLLLLFGVVLGGVVAAGAEAVAEAAGEPELAGGAETGSSGQTVALSLRLDGDAVALTHEAGPPLDLSETRIVVAVDGEELRYQPPVPFFAARGFRGGPTGPFNLASDGVWSVGETGSFRVAATNAPALRRGRTVSVTVYVDSDRVSRVRGTVD</sequence>
<reference evidence="1 4" key="2">
    <citation type="journal article" date="2019" name="Nat. Commun.">
        <title>A new type of DNA phosphorothioation-based antiviral system in archaea.</title>
        <authorList>
            <person name="Xiong L."/>
            <person name="Liu S."/>
            <person name="Chen S."/>
            <person name="Xiao Y."/>
            <person name="Zhu B."/>
            <person name="Gao Y."/>
            <person name="Zhang Y."/>
            <person name="Chen B."/>
            <person name="Luo J."/>
            <person name="Deng Z."/>
            <person name="Chen X."/>
            <person name="Wang L."/>
            <person name="Chen S."/>
        </authorList>
    </citation>
    <scope>NUCLEOTIDE SEQUENCE [LARGE SCALE GENOMIC DNA]</scope>
    <source>
        <strain evidence="1 4">CGMCC 1.10331</strain>
    </source>
</reference>
<dbReference type="AlphaFoldDB" id="A0A1H5VNH0"/>
<dbReference type="GeneID" id="39856973"/>
<dbReference type="KEGG" id="hlm:DV707_02755"/>
<dbReference type="Proteomes" id="UP000296733">
    <property type="component" value="Chromosome"/>
</dbReference>
<organism evidence="2 3">
    <name type="scientific">Halobellus limi</name>
    <dbReference type="NCBI Taxonomy" id="699433"/>
    <lineage>
        <taxon>Archaea</taxon>
        <taxon>Methanobacteriati</taxon>
        <taxon>Methanobacteriota</taxon>
        <taxon>Stenosarchaea group</taxon>
        <taxon>Halobacteria</taxon>
        <taxon>Halobacteriales</taxon>
        <taxon>Haloferacaceae</taxon>
        <taxon>Halobellus</taxon>
    </lineage>
</organism>
<dbReference type="Proteomes" id="UP000236740">
    <property type="component" value="Unassembled WGS sequence"/>
</dbReference>
<keyword evidence="3" id="KW-1185">Reference proteome</keyword>
<gene>
    <name evidence="1" type="ORF">DV707_02755</name>
    <name evidence="2" type="ORF">SAMN04488133_1005</name>
</gene>
<name>A0A1H5VNH0_9EURY</name>
<evidence type="ECO:0000313" key="1">
    <source>
        <dbReference type="EMBL" id="QCC46675.1"/>
    </source>
</evidence>